<dbReference type="PANTHER" id="PTHR42905">
    <property type="entry name" value="PHOSPHOENOLPYRUVATE CARBOXYLASE"/>
    <property type="match status" value="1"/>
</dbReference>
<name>A0A8H7W335_9HELO</name>
<dbReference type="InterPro" id="IPR039556">
    <property type="entry name" value="ICL/PEPM"/>
</dbReference>
<organism evidence="1 2">
    <name type="scientific">Cadophora malorum</name>
    <dbReference type="NCBI Taxonomy" id="108018"/>
    <lineage>
        <taxon>Eukaryota</taxon>
        <taxon>Fungi</taxon>
        <taxon>Dikarya</taxon>
        <taxon>Ascomycota</taxon>
        <taxon>Pezizomycotina</taxon>
        <taxon>Leotiomycetes</taxon>
        <taxon>Helotiales</taxon>
        <taxon>Ploettnerulaceae</taxon>
        <taxon>Cadophora</taxon>
    </lineage>
</organism>
<protein>
    <recommendedName>
        <fullName evidence="3">Phosphoenolpyruvate/pyruvate domain-containing protein</fullName>
    </recommendedName>
</protein>
<dbReference type="InterPro" id="IPR040442">
    <property type="entry name" value="Pyrv_kinase-like_dom_sf"/>
</dbReference>
<accession>A0A8H7W335</accession>
<dbReference type="OrthoDB" id="429143at2759"/>
<dbReference type="AlphaFoldDB" id="A0A8H7W335"/>
<proteinExistence type="predicted"/>
<evidence type="ECO:0000313" key="2">
    <source>
        <dbReference type="Proteomes" id="UP000664132"/>
    </source>
</evidence>
<dbReference type="GO" id="GO:0003824">
    <property type="term" value="F:catalytic activity"/>
    <property type="evidence" value="ECO:0007669"/>
    <property type="project" value="InterPro"/>
</dbReference>
<dbReference type="InterPro" id="IPR015813">
    <property type="entry name" value="Pyrv/PenolPyrv_kinase-like_dom"/>
</dbReference>
<comment type="caution">
    <text evidence="1">The sequence shown here is derived from an EMBL/GenBank/DDBJ whole genome shotgun (WGS) entry which is preliminary data.</text>
</comment>
<reference evidence="1" key="1">
    <citation type="submission" date="2021-02" db="EMBL/GenBank/DDBJ databases">
        <title>Genome sequence Cadophora malorum strain M34.</title>
        <authorList>
            <person name="Stefanovic E."/>
            <person name="Vu D."/>
            <person name="Scully C."/>
            <person name="Dijksterhuis J."/>
            <person name="Roader J."/>
            <person name="Houbraken J."/>
        </authorList>
    </citation>
    <scope>NUCLEOTIDE SEQUENCE</scope>
    <source>
        <strain evidence="1">M34</strain>
    </source>
</reference>
<dbReference type="PANTHER" id="PTHR42905:SF16">
    <property type="entry name" value="CARBOXYPHOSPHONOENOLPYRUVATE PHOSPHONOMUTASE-LIKE PROTEIN (AFU_ORTHOLOGUE AFUA_5G07230)"/>
    <property type="match status" value="1"/>
</dbReference>
<dbReference type="Pfam" id="PF13714">
    <property type="entry name" value="PEP_mutase"/>
    <property type="match status" value="1"/>
</dbReference>
<keyword evidence="2" id="KW-1185">Reference proteome</keyword>
<sequence length="288" mass="30446">MSSNTLIDNSYAQTLKALHKPGSPIVFTNIFDPASARTLLSLNETHPGLVKAAATASYAVAAKLSIADEELNLSQNLSSVSQFAPLIRDTGLPLSMDLQDGYGDQIVESISGAISIGVVGANIEDSYPEKGFGGGMACLRSIEEAAERIKKVIEVARDAGIPDFVVNARTDVLCLKPNPDGWTREMMVEEAVKRGKAYLAAGATSVFVWGGPGGLITSDEIKILVDGLQGRLAVKLGARKDDLSVKELADLGLCRISIGPSLLKTDADGFRKGATRILQGGKLWSEDS</sequence>
<gene>
    <name evidence="1" type="ORF">IFR04_016346</name>
</gene>
<evidence type="ECO:0000313" key="1">
    <source>
        <dbReference type="EMBL" id="KAG4410518.1"/>
    </source>
</evidence>
<dbReference type="EMBL" id="JAFJYH010000691">
    <property type="protein sequence ID" value="KAG4410518.1"/>
    <property type="molecule type" value="Genomic_DNA"/>
</dbReference>
<dbReference type="Gene3D" id="3.20.20.60">
    <property type="entry name" value="Phosphoenolpyruvate-binding domains"/>
    <property type="match status" value="1"/>
</dbReference>
<dbReference type="CDD" id="cd00377">
    <property type="entry name" value="ICL_PEPM"/>
    <property type="match status" value="1"/>
</dbReference>
<evidence type="ECO:0008006" key="3">
    <source>
        <dbReference type="Google" id="ProtNLM"/>
    </source>
</evidence>
<dbReference type="Proteomes" id="UP000664132">
    <property type="component" value="Unassembled WGS sequence"/>
</dbReference>
<dbReference type="SUPFAM" id="SSF51621">
    <property type="entry name" value="Phosphoenolpyruvate/pyruvate domain"/>
    <property type="match status" value="1"/>
</dbReference>